<dbReference type="GO" id="GO:0016560">
    <property type="term" value="P:protein import into peroxisome matrix, docking"/>
    <property type="evidence" value="ECO:0007669"/>
    <property type="project" value="UniProtKB-UniRule"/>
</dbReference>
<evidence type="ECO:0000256" key="12">
    <source>
        <dbReference type="ARBA" id="ARBA00053920"/>
    </source>
</evidence>
<evidence type="ECO:0000256" key="8">
    <source>
        <dbReference type="ARBA" id="ARBA00023136"/>
    </source>
</evidence>
<dbReference type="Pfam" id="PF04695">
    <property type="entry name" value="Pex14_N"/>
    <property type="match status" value="1"/>
</dbReference>
<proteinExistence type="inferred from homology"/>
<accession>A0AAD8SQJ6</accession>
<dbReference type="InterPro" id="IPR054154">
    <property type="entry name" value="PEX14-like_M_plants"/>
</dbReference>
<evidence type="ECO:0000256" key="4">
    <source>
        <dbReference type="ARBA" id="ARBA00022692"/>
    </source>
</evidence>
<dbReference type="PANTHER" id="PTHR23058:SF14">
    <property type="entry name" value="PEROXISOMAL MEMBRANE PROTEIN PEX14"/>
    <property type="match status" value="1"/>
</dbReference>
<comment type="subunit">
    <text evidence="13">Interacts with PEX13; forming the PEX13-PEX14 docking complex. Interacts with PEX5 (via WxxxF/Y motifs).</text>
</comment>
<comment type="similarity">
    <text evidence="2 14">Belongs to the peroxin-14 family.</text>
</comment>
<comment type="caution">
    <text evidence="19">The sequence shown here is derived from an EMBL/GenBank/DDBJ whole genome shotgun (WGS) entry which is preliminary data.</text>
</comment>
<dbReference type="GO" id="GO:0005102">
    <property type="term" value="F:signaling receptor binding"/>
    <property type="evidence" value="ECO:0007669"/>
    <property type="project" value="TreeGrafter"/>
</dbReference>
<evidence type="ECO:0000259" key="18">
    <source>
        <dbReference type="Pfam" id="PF23020"/>
    </source>
</evidence>
<dbReference type="Pfam" id="PF23020">
    <property type="entry name" value="PEX14-like_2nd"/>
    <property type="match status" value="1"/>
</dbReference>
<dbReference type="Proteomes" id="UP001231189">
    <property type="component" value="Unassembled WGS sequence"/>
</dbReference>
<gene>
    <name evidence="19" type="ORF">QYE76_049677</name>
</gene>
<dbReference type="InterPro" id="IPR025655">
    <property type="entry name" value="PEX14"/>
</dbReference>
<evidence type="ECO:0000256" key="14">
    <source>
        <dbReference type="RuleBase" id="RU367032"/>
    </source>
</evidence>
<dbReference type="FunFam" id="1.10.10.10:FF:000217">
    <property type="entry name" value="Peroxisomal membrane protein PEX14"/>
    <property type="match status" value="1"/>
</dbReference>
<dbReference type="GO" id="GO:1990429">
    <property type="term" value="C:peroxisomal importomer complex"/>
    <property type="evidence" value="ECO:0007669"/>
    <property type="project" value="TreeGrafter"/>
</dbReference>
<feature type="compositionally biased region" description="Gly residues" evidence="15">
    <location>
        <begin position="456"/>
        <end position="465"/>
    </location>
</feature>
<evidence type="ECO:0000313" key="19">
    <source>
        <dbReference type="EMBL" id="KAK1661518.1"/>
    </source>
</evidence>
<keyword evidence="4 16" id="KW-0812">Transmembrane</keyword>
<evidence type="ECO:0000256" key="2">
    <source>
        <dbReference type="ARBA" id="ARBA00005443"/>
    </source>
</evidence>
<keyword evidence="5 14" id="KW-0653">Protein transport</keyword>
<name>A0AAD8SQJ6_LOLMU</name>
<evidence type="ECO:0000256" key="3">
    <source>
        <dbReference type="ARBA" id="ARBA00022448"/>
    </source>
</evidence>
<reference evidence="19" key="1">
    <citation type="submission" date="2023-07" db="EMBL/GenBank/DDBJ databases">
        <title>A chromosome-level genome assembly of Lolium multiflorum.</title>
        <authorList>
            <person name="Chen Y."/>
            <person name="Copetti D."/>
            <person name="Kolliker R."/>
            <person name="Studer B."/>
        </authorList>
    </citation>
    <scope>NUCLEOTIDE SEQUENCE</scope>
    <source>
        <strain evidence="19">02402/16</strain>
        <tissue evidence="19">Leaf</tissue>
    </source>
</reference>
<evidence type="ECO:0000256" key="10">
    <source>
        <dbReference type="ARBA" id="ARBA00029502"/>
    </source>
</evidence>
<keyword evidence="8 14" id="KW-0472">Membrane</keyword>
<protein>
    <recommendedName>
        <fullName evidence="10 14">Peroxisomal membrane protein PEX14</fullName>
    </recommendedName>
    <alternativeName>
        <fullName evidence="11 14">Peroxin-14</fullName>
    </alternativeName>
</protein>
<keyword evidence="3 14" id="KW-0813">Transport</keyword>
<keyword evidence="7" id="KW-0811">Translocation</keyword>
<dbReference type="InterPro" id="IPR036388">
    <property type="entry name" value="WH-like_DNA-bd_sf"/>
</dbReference>
<evidence type="ECO:0000256" key="16">
    <source>
        <dbReference type="SAM" id="Phobius"/>
    </source>
</evidence>
<dbReference type="AlphaFoldDB" id="A0AAD8SQJ6"/>
<feature type="domain" description="Peroxisomal membrane protein PEX14 central plants" evidence="18">
    <location>
        <begin position="132"/>
        <end position="247"/>
    </location>
</feature>
<evidence type="ECO:0000256" key="15">
    <source>
        <dbReference type="SAM" id="MobiDB-lite"/>
    </source>
</evidence>
<dbReference type="Gene3D" id="1.10.10.10">
    <property type="entry name" value="Winged helix-like DNA-binding domain superfamily/Winged helix DNA-binding domain"/>
    <property type="match status" value="1"/>
</dbReference>
<feature type="compositionally biased region" description="Low complexity" evidence="15">
    <location>
        <begin position="343"/>
        <end position="359"/>
    </location>
</feature>
<evidence type="ECO:0000256" key="5">
    <source>
        <dbReference type="ARBA" id="ARBA00022927"/>
    </source>
</evidence>
<organism evidence="19 20">
    <name type="scientific">Lolium multiflorum</name>
    <name type="common">Italian ryegrass</name>
    <name type="synonym">Lolium perenne subsp. multiflorum</name>
    <dbReference type="NCBI Taxonomy" id="4521"/>
    <lineage>
        <taxon>Eukaryota</taxon>
        <taxon>Viridiplantae</taxon>
        <taxon>Streptophyta</taxon>
        <taxon>Embryophyta</taxon>
        <taxon>Tracheophyta</taxon>
        <taxon>Spermatophyta</taxon>
        <taxon>Magnoliopsida</taxon>
        <taxon>Liliopsida</taxon>
        <taxon>Poales</taxon>
        <taxon>Poaceae</taxon>
        <taxon>BOP clade</taxon>
        <taxon>Pooideae</taxon>
        <taxon>Poodae</taxon>
        <taxon>Poeae</taxon>
        <taxon>Poeae Chloroplast Group 2 (Poeae type)</taxon>
        <taxon>Loliodinae</taxon>
        <taxon>Loliinae</taxon>
        <taxon>Lolium</taxon>
    </lineage>
</organism>
<evidence type="ECO:0000256" key="6">
    <source>
        <dbReference type="ARBA" id="ARBA00022989"/>
    </source>
</evidence>
<dbReference type="PANTHER" id="PTHR23058">
    <property type="entry name" value="PEROXISOMAL MEMBRANE PROTEIN PEX14"/>
    <property type="match status" value="1"/>
</dbReference>
<feature type="compositionally biased region" description="Low complexity" evidence="15">
    <location>
        <begin position="1"/>
        <end position="12"/>
    </location>
</feature>
<feature type="region of interest" description="Disordered" evidence="15">
    <location>
        <begin position="1"/>
        <end position="26"/>
    </location>
</feature>
<feature type="domain" description="Peroxisome membrane anchor protein Pex14p N-terminal" evidence="17">
    <location>
        <begin position="32"/>
        <end position="76"/>
    </location>
</feature>
<evidence type="ECO:0000313" key="20">
    <source>
        <dbReference type="Proteomes" id="UP001231189"/>
    </source>
</evidence>
<evidence type="ECO:0000256" key="7">
    <source>
        <dbReference type="ARBA" id="ARBA00023010"/>
    </source>
</evidence>
<dbReference type="GO" id="GO:0005778">
    <property type="term" value="C:peroxisomal membrane"/>
    <property type="evidence" value="ECO:0007669"/>
    <property type="project" value="UniProtKB-SubCell"/>
</dbReference>
<dbReference type="EMBL" id="JAUUTY010000003">
    <property type="protein sequence ID" value="KAK1661518.1"/>
    <property type="molecule type" value="Genomic_DNA"/>
</dbReference>
<evidence type="ECO:0000256" key="11">
    <source>
        <dbReference type="ARBA" id="ARBA00029691"/>
    </source>
</evidence>
<evidence type="ECO:0000256" key="1">
    <source>
        <dbReference type="ARBA" id="ARBA00004549"/>
    </source>
</evidence>
<keyword evidence="6 16" id="KW-1133">Transmembrane helix</keyword>
<comment type="subcellular location">
    <subcellularLocation>
        <location evidence="1">Peroxisome membrane</location>
        <topology evidence="1">Single-pass membrane protein</topology>
    </subcellularLocation>
</comment>
<feature type="transmembrane region" description="Helical" evidence="16">
    <location>
        <begin position="135"/>
        <end position="160"/>
    </location>
</feature>
<feature type="region of interest" description="Disordered" evidence="15">
    <location>
        <begin position="321"/>
        <end position="471"/>
    </location>
</feature>
<feature type="compositionally biased region" description="Pro residues" evidence="15">
    <location>
        <begin position="360"/>
        <end position="376"/>
    </location>
</feature>
<comment type="function">
    <text evidence="12 14">Component of the PEX13-PEX14 docking complex, a translocon channel that specifically mediates the import of peroxisomal cargo proteins bound to PEX5 receptor. The PEX13-PEX14 docking complex forms a large import pore which can be opened to a diameter of about 9 nm. Mechanistically, PEX5 receptor along with cargo proteins associates with the PEX14 subunit of the PEX13-PEX14 docking complex in the cytosol, leading to the insertion of the receptor into the organelle membrane with the concomitant translocation of the cargo into the peroxisome matrix.</text>
</comment>
<keyword evidence="20" id="KW-1185">Reference proteome</keyword>
<keyword evidence="9 14" id="KW-0576">Peroxisome</keyword>
<sequence>MAAQSPSSSPQDGSGGGGSSDNLVFQAPQAVREDYIQNAVKFLAHPKVKGSPVSYRYSFLEKKGLTKDEIEEAFRRVPDPQPNSTDATAVVSQQASNPNQSAVVQPYTSVQSPLATTGSVTTGHIVPQTRTQFSWFHTLLGAGIFLGFGASSVVIIKNVFLPRLKSWTRRVVSEGDENADNELKSKLYDEIKKSMEASSSAFSAVAKTNQELLASKDEDKKILVKLTEALDYQAEVLKSLSETLNQTRENGFSQYNMLEEHVQPGPWNGPTTNSWRASQQTNMYNMTPNGDFDLGRQSFLPLPAESTSGSFPRSYVEQRVPRPGYGFQPQMGNDRSNPGMREGYYGSPPYYSGGSNPVEAPAPVPTPIAAPTPVPEESPFQRRWVPPQPPGVAMPEAAAAIRQPRSLPRQESQPEAGAADASRPSASTGSEQMDGGTSGAADVGSPSSSAAAAGTMDGGTNGVNGEGAEAA</sequence>
<evidence type="ECO:0000256" key="9">
    <source>
        <dbReference type="ARBA" id="ARBA00023140"/>
    </source>
</evidence>
<feature type="compositionally biased region" description="Low complexity" evidence="15">
    <location>
        <begin position="439"/>
        <end position="454"/>
    </location>
</feature>
<dbReference type="InterPro" id="IPR006785">
    <property type="entry name" value="Pex14_N"/>
</dbReference>
<evidence type="ECO:0000256" key="13">
    <source>
        <dbReference type="ARBA" id="ARBA00064754"/>
    </source>
</evidence>
<evidence type="ECO:0000259" key="17">
    <source>
        <dbReference type="Pfam" id="PF04695"/>
    </source>
</evidence>